<evidence type="ECO:0000313" key="3">
    <source>
        <dbReference type="EMBL" id="PPQ87235.1"/>
    </source>
</evidence>
<comment type="caution">
    <text evidence="3">The sequence shown here is derived from an EMBL/GenBank/DDBJ whole genome shotgun (WGS) entry which is preliminary data.</text>
</comment>
<gene>
    <name evidence="3" type="ORF">CVT25_004085</name>
</gene>
<feature type="compositionally biased region" description="Low complexity" evidence="2">
    <location>
        <begin position="1"/>
        <end position="17"/>
    </location>
</feature>
<evidence type="ECO:0000313" key="4">
    <source>
        <dbReference type="Proteomes" id="UP000283269"/>
    </source>
</evidence>
<keyword evidence="1" id="KW-0175">Coiled coil</keyword>
<dbReference type="Proteomes" id="UP000283269">
    <property type="component" value="Unassembled WGS sequence"/>
</dbReference>
<name>A0A409X911_PSICY</name>
<feature type="region of interest" description="Disordered" evidence="2">
    <location>
        <begin position="1"/>
        <end position="36"/>
    </location>
</feature>
<dbReference type="AlphaFoldDB" id="A0A409X911"/>
<proteinExistence type="predicted"/>
<protein>
    <submittedName>
        <fullName evidence="3">Uncharacterized protein</fullName>
    </submittedName>
</protein>
<keyword evidence="4" id="KW-1185">Reference proteome</keyword>
<evidence type="ECO:0000256" key="1">
    <source>
        <dbReference type="SAM" id="Coils"/>
    </source>
</evidence>
<dbReference type="EMBL" id="NHYD01002331">
    <property type="protein sequence ID" value="PPQ87235.1"/>
    <property type="molecule type" value="Genomic_DNA"/>
</dbReference>
<dbReference type="InParanoid" id="A0A409X911"/>
<sequence length="485" mass="54448">MSKLASTSKVSISKKSVPANSKPDSDSDSDSDWPDKVDINTVLTHREEQRDITVARNRNSWTLQKSFLEFINGVRDIKPEIVMRGVDRIMAYAPVQYTDAAGVSTDLYYKKSTKHITLDTLLPPEQKELLLLMELKPGFVFPALDVEHPEEPKVLPKVPKKGKQKEVVTYLLPDEKSMEVSADDVIKVMQLERKEHKKETMRLKNEKTDLEKTLEALAQQAERTIQTLAQAEARFELALAQQAERATQALALEAERATQALAQEAERATQAEARLQLSQAQEAERATQKEARFQLLLARETERASQAEKALAEAHTAQAEKQEDVDAFIASGCRNDTVAYYRIKIRHLINLTQASLAYFTGITPRYNERNSSKQWRAKFNHRSVEQRVNAAKDYISKNIQVPAHKTAIDTLVASGALNVLVDDGNLRTTGDDAAHPGPLTSENAQEYRTVVSYVKELAYEENIGLKGHLDACIDFLLVSRIQNPA</sequence>
<organism evidence="3 4">
    <name type="scientific">Psilocybe cyanescens</name>
    <dbReference type="NCBI Taxonomy" id="93625"/>
    <lineage>
        <taxon>Eukaryota</taxon>
        <taxon>Fungi</taxon>
        <taxon>Dikarya</taxon>
        <taxon>Basidiomycota</taxon>
        <taxon>Agaricomycotina</taxon>
        <taxon>Agaricomycetes</taxon>
        <taxon>Agaricomycetidae</taxon>
        <taxon>Agaricales</taxon>
        <taxon>Agaricineae</taxon>
        <taxon>Strophariaceae</taxon>
        <taxon>Psilocybe</taxon>
    </lineage>
</organism>
<reference evidence="3 4" key="1">
    <citation type="journal article" date="2018" name="Evol. Lett.">
        <title>Horizontal gene cluster transfer increased hallucinogenic mushroom diversity.</title>
        <authorList>
            <person name="Reynolds H.T."/>
            <person name="Vijayakumar V."/>
            <person name="Gluck-Thaler E."/>
            <person name="Korotkin H.B."/>
            <person name="Matheny P.B."/>
            <person name="Slot J.C."/>
        </authorList>
    </citation>
    <scope>NUCLEOTIDE SEQUENCE [LARGE SCALE GENOMIC DNA]</scope>
    <source>
        <strain evidence="3 4">2631</strain>
    </source>
</reference>
<accession>A0A409X911</accession>
<evidence type="ECO:0000256" key="2">
    <source>
        <dbReference type="SAM" id="MobiDB-lite"/>
    </source>
</evidence>
<feature type="coiled-coil region" evidence="1">
    <location>
        <begin position="186"/>
        <end position="317"/>
    </location>
</feature>